<proteinExistence type="inferred from homology"/>
<evidence type="ECO:0000256" key="7">
    <source>
        <dbReference type="PROSITE-ProRule" id="PRU00176"/>
    </source>
</evidence>
<protein>
    <recommendedName>
        <fullName evidence="9">RRM domain-containing protein</fullName>
    </recommendedName>
</protein>
<dbReference type="PANTHER" id="PTHR18847:SF0">
    <property type="entry name" value="NUCLEAR CAP-BINDING PROTEIN SUBUNIT 2"/>
    <property type="match status" value="1"/>
</dbReference>
<evidence type="ECO:0000256" key="2">
    <source>
        <dbReference type="ARBA" id="ARBA00010725"/>
    </source>
</evidence>
<keyword evidence="4 7" id="KW-0694">RNA-binding</keyword>
<name>A0A7S4RVT2_9DINO</name>
<feature type="region of interest" description="Disordered" evidence="8">
    <location>
        <begin position="265"/>
        <end position="325"/>
    </location>
</feature>
<evidence type="ECO:0000256" key="3">
    <source>
        <dbReference type="ARBA" id="ARBA00022664"/>
    </source>
</evidence>
<organism evidence="10">
    <name type="scientific">Alexandrium monilatum</name>
    <dbReference type="NCBI Taxonomy" id="311494"/>
    <lineage>
        <taxon>Eukaryota</taxon>
        <taxon>Sar</taxon>
        <taxon>Alveolata</taxon>
        <taxon>Dinophyceae</taxon>
        <taxon>Gonyaulacales</taxon>
        <taxon>Pyrocystaceae</taxon>
        <taxon>Alexandrium</taxon>
    </lineage>
</organism>
<feature type="compositionally biased region" description="Low complexity" evidence="8">
    <location>
        <begin position="172"/>
        <end position="185"/>
    </location>
</feature>
<evidence type="ECO:0000256" key="6">
    <source>
        <dbReference type="ARBA" id="ARBA00023242"/>
    </source>
</evidence>
<dbReference type="GO" id="GO:0000339">
    <property type="term" value="F:RNA cap binding"/>
    <property type="evidence" value="ECO:0007669"/>
    <property type="project" value="InterPro"/>
</dbReference>
<keyword evidence="3" id="KW-0507">mRNA processing</keyword>
<comment type="similarity">
    <text evidence="2">Belongs to the RRM NCBP2 family.</text>
</comment>
<dbReference type="EMBL" id="HBNR01057895">
    <property type="protein sequence ID" value="CAE4625547.1"/>
    <property type="molecule type" value="Transcribed_RNA"/>
</dbReference>
<dbReference type="InterPro" id="IPR027157">
    <property type="entry name" value="NCBP2"/>
</dbReference>
<dbReference type="Pfam" id="PF00076">
    <property type="entry name" value="RRM_1"/>
    <property type="match status" value="1"/>
</dbReference>
<dbReference type="GO" id="GO:0005846">
    <property type="term" value="C:nuclear cap binding complex"/>
    <property type="evidence" value="ECO:0007669"/>
    <property type="project" value="InterPro"/>
</dbReference>
<dbReference type="InterPro" id="IPR012677">
    <property type="entry name" value="Nucleotide-bd_a/b_plait_sf"/>
</dbReference>
<dbReference type="PROSITE" id="PS50102">
    <property type="entry name" value="RRM"/>
    <property type="match status" value="1"/>
</dbReference>
<evidence type="ECO:0000256" key="5">
    <source>
        <dbReference type="ARBA" id="ARBA00023187"/>
    </source>
</evidence>
<feature type="compositionally biased region" description="Basic and acidic residues" evidence="8">
    <location>
        <begin position="272"/>
        <end position="308"/>
    </location>
</feature>
<feature type="domain" description="RRM" evidence="9">
    <location>
        <begin position="34"/>
        <end position="112"/>
    </location>
</feature>
<comment type="subcellular location">
    <subcellularLocation>
        <location evidence="1">Nucleus</location>
    </subcellularLocation>
</comment>
<keyword evidence="5" id="KW-0508">mRNA splicing</keyword>
<dbReference type="Gene3D" id="3.30.70.330">
    <property type="match status" value="1"/>
</dbReference>
<dbReference type="GO" id="GO:0005634">
    <property type="term" value="C:nucleus"/>
    <property type="evidence" value="ECO:0007669"/>
    <property type="project" value="UniProtKB-SubCell"/>
</dbReference>
<evidence type="ECO:0000256" key="4">
    <source>
        <dbReference type="ARBA" id="ARBA00022884"/>
    </source>
</evidence>
<evidence type="ECO:0000313" key="10">
    <source>
        <dbReference type="EMBL" id="CAE4625547.1"/>
    </source>
</evidence>
<dbReference type="GO" id="GO:0045292">
    <property type="term" value="P:mRNA cis splicing, via spliceosome"/>
    <property type="evidence" value="ECO:0007669"/>
    <property type="project" value="InterPro"/>
</dbReference>
<dbReference type="CDD" id="cd12240">
    <property type="entry name" value="RRM_NCBP2"/>
    <property type="match status" value="1"/>
</dbReference>
<feature type="region of interest" description="Disordered" evidence="8">
    <location>
        <begin position="170"/>
        <end position="201"/>
    </location>
</feature>
<dbReference type="SMART" id="SM00360">
    <property type="entry name" value="RRM"/>
    <property type="match status" value="1"/>
</dbReference>
<dbReference type="SUPFAM" id="SSF54928">
    <property type="entry name" value="RNA-binding domain, RBD"/>
    <property type="match status" value="1"/>
</dbReference>
<evidence type="ECO:0000256" key="1">
    <source>
        <dbReference type="ARBA" id="ARBA00004123"/>
    </source>
</evidence>
<evidence type="ECO:0000256" key="8">
    <source>
        <dbReference type="SAM" id="MobiDB-lite"/>
    </source>
</evidence>
<dbReference type="AlphaFoldDB" id="A0A7S4RVT2"/>
<dbReference type="InterPro" id="IPR034148">
    <property type="entry name" value="NCBP2_RRM"/>
</dbReference>
<reference evidence="10" key="1">
    <citation type="submission" date="2021-01" db="EMBL/GenBank/DDBJ databases">
        <authorList>
            <person name="Corre E."/>
            <person name="Pelletier E."/>
            <person name="Niang G."/>
            <person name="Scheremetjew M."/>
            <person name="Finn R."/>
            <person name="Kale V."/>
            <person name="Holt S."/>
            <person name="Cochrane G."/>
            <person name="Meng A."/>
            <person name="Brown T."/>
            <person name="Cohen L."/>
        </authorList>
    </citation>
    <scope>NUCLEOTIDE SEQUENCE</scope>
    <source>
        <strain evidence="10">CCMP3105</strain>
    </source>
</reference>
<evidence type="ECO:0000259" key="9">
    <source>
        <dbReference type="PROSITE" id="PS50102"/>
    </source>
</evidence>
<dbReference type="InterPro" id="IPR035979">
    <property type="entry name" value="RBD_domain_sf"/>
</dbReference>
<keyword evidence="6" id="KW-0539">Nucleus</keyword>
<gene>
    <name evidence="10" type="ORF">AMON00008_LOCUS40745</name>
</gene>
<dbReference type="InterPro" id="IPR000504">
    <property type="entry name" value="RRM_dom"/>
</dbReference>
<accession>A0A7S4RVT2</accession>
<sequence length="325" mass="35528">MAHLYQELTPQTQYIDKKSGFSKEKWQEAIKVSRTLYVGNLSFFTTEEQIHELFSRCGEVKRVVMGLNRYKKSPCGFCFVEFFTHEQAAQAVNLLNKTNFDDRLIRVDWDAGISDGRQFGRGESGDQWRDDFRGDFDVARGGQGRNLLRKIDDLPGKQVYVGKRRQDHGRFGAQAGAAPQDAGEPANKRARQRGPAGGAPGAWGGFPGYPMPGFDAYGLPMAFGANPAFGFFGPAKGKAKGGCPGAGHEAFGTANLVYAYNGAAPGKGGKGKTGDRGAKPRGKGGSERQEERDGDGQRPREPPAEERRGRSRSASSGRRRRNDED</sequence>
<dbReference type="PANTHER" id="PTHR18847">
    <property type="entry name" value="20 KD NUCLEAR CAP BINDING PROTEIN"/>
    <property type="match status" value="1"/>
</dbReference>